<feature type="transmembrane region" description="Helical" evidence="1">
    <location>
        <begin position="82"/>
        <end position="102"/>
    </location>
</feature>
<keyword evidence="1" id="KW-1133">Transmembrane helix</keyword>
<feature type="transmembrane region" description="Helical" evidence="1">
    <location>
        <begin position="198"/>
        <end position="220"/>
    </location>
</feature>
<keyword evidence="1" id="KW-0812">Transmembrane</keyword>
<dbReference type="PANTHER" id="PTHR33133">
    <property type="entry name" value="OS08G0107100 PROTEIN-RELATED"/>
    <property type="match status" value="1"/>
</dbReference>
<evidence type="ECO:0000313" key="2">
    <source>
        <dbReference type="EMBL" id="KAG9443231.1"/>
    </source>
</evidence>
<reference evidence="2 3" key="1">
    <citation type="submission" date="2021-07" db="EMBL/GenBank/DDBJ databases">
        <title>The Aristolochia fimbriata genome: insights into angiosperm evolution, floral development and chemical biosynthesis.</title>
        <authorList>
            <person name="Jiao Y."/>
        </authorList>
    </citation>
    <scope>NUCLEOTIDE SEQUENCE [LARGE SCALE GENOMIC DNA]</scope>
    <source>
        <strain evidence="2">IBCAS-2021</strain>
        <tissue evidence="2">Leaf</tissue>
    </source>
</reference>
<proteinExistence type="predicted"/>
<dbReference type="EMBL" id="JAINDJ010000006">
    <property type="protein sequence ID" value="KAG9443231.1"/>
    <property type="molecule type" value="Genomic_DNA"/>
</dbReference>
<dbReference type="PANTHER" id="PTHR33133:SF1">
    <property type="entry name" value="EXPRESSED PROTEIN-RELATED"/>
    <property type="match status" value="1"/>
</dbReference>
<keyword evidence="3" id="KW-1185">Reference proteome</keyword>
<gene>
    <name evidence="2" type="ORF">H6P81_014571</name>
</gene>
<dbReference type="Proteomes" id="UP000825729">
    <property type="component" value="Unassembled WGS sequence"/>
</dbReference>
<accession>A0AAV7E5U9</accession>
<feature type="transmembrane region" description="Helical" evidence="1">
    <location>
        <begin position="232"/>
        <end position="264"/>
    </location>
</feature>
<feature type="transmembrane region" description="Helical" evidence="1">
    <location>
        <begin position="284"/>
        <end position="305"/>
    </location>
</feature>
<sequence length="378" mass="41582">MDGVNTDRGSSSCSDRDLNESSRLRSLKVADGSLKQLPQLGSPKFDLSNFSVLQNHGLYQYPYTMNALEILRETIRILRSNAACFMIIAAVFICPVSALLLSNALVNQSIVKRLVMRLLLVARSSGLPLNHLVKQTCIRFSEMIISNLFCFPFFITFSLTSKAAIVYSVACTYASKRVVASDFCSSAAKIWKRVVSTYIWVCVVIASCIALFIVLLIVICNLFSIVGYPSEFIVYPALVVAIVFSVAFAHTIIICNLTVVITILEEVSGSQALFRSVFLIKDQTHVGLIIFLGSTIGMALVEGLFEHRVKTLSYGDGSSRIWEGPLLVIMYSFVVLIDSMMSAVFYFTCRSSSMGTLEGDYEESAELDAVVPESGETS</sequence>
<feature type="transmembrane region" description="Helical" evidence="1">
    <location>
        <begin position="326"/>
        <end position="347"/>
    </location>
</feature>
<feature type="transmembrane region" description="Helical" evidence="1">
    <location>
        <begin position="145"/>
        <end position="170"/>
    </location>
</feature>
<keyword evidence="1" id="KW-0472">Membrane</keyword>
<protein>
    <recommendedName>
        <fullName evidence="4">Son of sevenless</fullName>
    </recommendedName>
</protein>
<organism evidence="2 3">
    <name type="scientific">Aristolochia fimbriata</name>
    <name type="common">White veined hardy Dutchman's pipe vine</name>
    <dbReference type="NCBI Taxonomy" id="158543"/>
    <lineage>
        <taxon>Eukaryota</taxon>
        <taxon>Viridiplantae</taxon>
        <taxon>Streptophyta</taxon>
        <taxon>Embryophyta</taxon>
        <taxon>Tracheophyta</taxon>
        <taxon>Spermatophyta</taxon>
        <taxon>Magnoliopsida</taxon>
        <taxon>Magnoliidae</taxon>
        <taxon>Piperales</taxon>
        <taxon>Aristolochiaceae</taxon>
        <taxon>Aristolochia</taxon>
    </lineage>
</organism>
<dbReference type="AlphaFoldDB" id="A0AAV7E5U9"/>
<name>A0AAV7E5U9_ARIFI</name>
<evidence type="ECO:0000256" key="1">
    <source>
        <dbReference type="SAM" id="Phobius"/>
    </source>
</evidence>
<evidence type="ECO:0008006" key="4">
    <source>
        <dbReference type="Google" id="ProtNLM"/>
    </source>
</evidence>
<evidence type="ECO:0000313" key="3">
    <source>
        <dbReference type="Proteomes" id="UP000825729"/>
    </source>
</evidence>
<comment type="caution">
    <text evidence="2">The sequence shown here is derived from an EMBL/GenBank/DDBJ whole genome shotgun (WGS) entry which is preliminary data.</text>
</comment>